<keyword evidence="3" id="KW-0347">Helicase</keyword>
<accession>A0ABV8HY06</accession>
<dbReference type="GO" id="GO:0004386">
    <property type="term" value="F:helicase activity"/>
    <property type="evidence" value="ECO:0007669"/>
    <property type="project" value="UniProtKB-KW"/>
</dbReference>
<dbReference type="InterPro" id="IPR027417">
    <property type="entry name" value="P-loop_NTPase"/>
</dbReference>
<proteinExistence type="predicted"/>
<dbReference type="InterPro" id="IPR014001">
    <property type="entry name" value="Helicase_ATP-bd"/>
</dbReference>
<dbReference type="SMART" id="SM00490">
    <property type="entry name" value="HELICc"/>
    <property type="match status" value="1"/>
</dbReference>
<dbReference type="EMBL" id="JBHSBB010000029">
    <property type="protein sequence ID" value="MFC4035740.1"/>
    <property type="molecule type" value="Genomic_DNA"/>
</dbReference>
<dbReference type="PANTHER" id="PTHR47396:SF1">
    <property type="entry name" value="ATP-DEPENDENT HELICASE IRC3-RELATED"/>
    <property type="match status" value="1"/>
</dbReference>
<evidence type="ECO:0000313" key="4">
    <source>
        <dbReference type="Proteomes" id="UP001595765"/>
    </source>
</evidence>
<keyword evidence="3" id="KW-0547">Nucleotide-binding</keyword>
<feature type="domain" description="Helicase ATP-binding" evidence="1">
    <location>
        <begin position="1211"/>
        <end position="1385"/>
    </location>
</feature>
<comment type="caution">
    <text evidence="3">The sequence shown here is derived from an EMBL/GenBank/DDBJ whole genome shotgun (WGS) entry which is preliminary data.</text>
</comment>
<dbReference type="Proteomes" id="UP001595765">
    <property type="component" value="Unassembled WGS sequence"/>
</dbReference>
<evidence type="ECO:0000313" key="3">
    <source>
        <dbReference type="EMBL" id="MFC4035740.1"/>
    </source>
</evidence>
<protein>
    <submittedName>
        <fullName evidence="3">DEAD/DEAH box helicase</fullName>
        <ecNumber evidence="3">3.6.4.-</ecNumber>
    </submittedName>
</protein>
<dbReference type="RefSeq" id="WP_386436205.1">
    <property type="nucleotide sequence ID" value="NZ_JBHSBB010000029.1"/>
</dbReference>
<dbReference type="PANTHER" id="PTHR47396">
    <property type="entry name" value="TYPE I RESTRICTION ENZYME ECOKI R PROTEIN"/>
    <property type="match status" value="1"/>
</dbReference>
<dbReference type="EC" id="3.6.4.-" evidence="3"/>
<dbReference type="Pfam" id="PF04851">
    <property type="entry name" value="ResIII"/>
    <property type="match status" value="1"/>
</dbReference>
<dbReference type="SUPFAM" id="SSF55874">
    <property type="entry name" value="ATPase domain of HSP90 chaperone/DNA topoisomerase II/histidine kinase"/>
    <property type="match status" value="1"/>
</dbReference>
<keyword evidence="3" id="KW-0378">Hydrolase</keyword>
<reference evidence="4" key="1">
    <citation type="journal article" date="2019" name="Int. J. Syst. Evol. Microbiol.">
        <title>The Global Catalogue of Microorganisms (GCM) 10K type strain sequencing project: providing services to taxonomists for standard genome sequencing and annotation.</title>
        <authorList>
            <consortium name="The Broad Institute Genomics Platform"/>
            <consortium name="The Broad Institute Genome Sequencing Center for Infectious Disease"/>
            <person name="Wu L."/>
            <person name="Ma J."/>
        </authorList>
    </citation>
    <scope>NUCLEOTIDE SEQUENCE [LARGE SCALE GENOMIC DNA]</scope>
    <source>
        <strain evidence="4">CGMCC 4.7237</strain>
    </source>
</reference>
<name>A0ABV8HY06_9ACTN</name>
<dbReference type="InterPro" id="IPR001650">
    <property type="entry name" value="Helicase_C-like"/>
</dbReference>
<dbReference type="NCBIfam" id="NF047352">
    <property type="entry name" value="P_loop_sacsin"/>
    <property type="match status" value="1"/>
</dbReference>
<dbReference type="SUPFAM" id="SSF52540">
    <property type="entry name" value="P-loop containing nucleoside triphosphate hydrolases"/>
    <property type="match status" value="1"/>
</dbReference>
<dbReference type="Pfam" id="PF00271">
    <property type="entry name" value="Helicase_C"/>
    <property type="match status" value="1"/>
</dbReference>
<evidence type="ECO:0000259" key="2">
    <source>
        <dbReference type="PROSITE" id="PS51194"/>
    </source>
</evidence>
<dbReference type="Gene3D" id="3.40.50.300">
    <property type="entry name" value="P-loop containing nucleotide triphosphate hydrolases"/>
    <property type="match status" value="2"/>
</dbReference>
<evidence type="ECO:0000259" key="1">
    <source>
        <dbReference type="PROSITE" id="PS51192"/>
    </source>
</evidence>
<dbReference type="SMART" id="SM00487">
    <property type="entry name" value="DEXDc"/>
    <property type="match status" value="1"/>
</dbReference>
<dbReference type="PROSITE" id="PS51192">
    <property type="entry name" value="HELICASE_ATP_BIND_1"/>
    <property type="match status" value="1"/>
</dbReference>
<sequence length="1597" mass="176755">MSGPQFVDASVSPVIATVLRQSAVVLETYRVDPGLVQEHANGERRITQGGYGDRQLFELVQNAADEIAAAPGGKLHVVLTDTHLYCANEGSPVTAEGAETILRMSVSRKRGGQIGRFGVGVKSVLSVSDAPQFFSSSGSFGFDRDWSAGEIRQALGVSGDLGMDAPVLRMARPLDVELERADDSVLDNLLRWATTVVRLPLLRGAADRLGHDISGHRDTDGRAVEPFPSRFQLFSSHVGQVLLLDHRSLPPVRRDISVEIKGVHRTLREVARGAKPTVEEWKVYSVAHSPTADVREGAGELHDRAVIDLSWAVPEYTVRNGLHTVPVGKGEFWAFFPTKYEVSLTGILNAPWKTNEDRQHLLDGSAFNMELLRRAAQLIIETLPQLSPAEDPAAYLPLLPGRTKEYLNWADLYLVRQVWMMAAQSRSLPDQNGDLQIPKDLLVAPAGLEKDWLRIWSDYPGRPINWVHSSVDGADSGLRRGKMNHILEAAGKKPEGVRTWLEALVADGTPEASRHAIEILASMVLKDQAGNRGGDSDMTAEARKARIVLTEEHGMVAPVAGEIFHRTSSDTLRDDMVYVDRRISDLPEMARHLHAIGIRVADAQGRFEGVLDQGFDHYGSQAWTNFWVLLRSAGGSTQVERIRQKIRNPLHSLHVRTLDGRFRPMRDCLLPGPVVPGDGSRDTTIAVDLDFHDSDQLVFRDLGLHARPTPGHRPDRETWFEKYREAMHNEYLRSLPANAPRPSISRLSVEGSPTAGPLHLLQELSQDGRAAFVSQLPDNGIVQNWNLQYGSQTSTRQAVDSPLLWMIRRYGLVRTSLGLTRLSEAVGPQLKQYATVLPVAEIGPEVARRLRLPTTPDEVPAARWGKLLDRVLTSEEDAFVGRAYALLMRVGFVFPDGVGTRCRVGNVWDARPDADIAVATTETEYNELIREQLPALLVADKSDAATVKAMIEEWGMLRVGDVISKEIRSVKSGPAVPLFDEFTAVRARVGKTGNNIRIQRCSELEQIVRTPMGATSKPLKAARKASTLYVLDSLDRMDVLKAADKEFKWDFGPAGCRQALELQERQEQGQQLQSRLRAVRESESVIDKIALLIGAEALRRGLPPGLMESELNEREGDPDARRIAEMAFNAHDDGILREHARDLALEFPGLAPSSFNGNEKALRFVTDLGFPDSFAGSRVPAPDARFEVDGPSEFPSLHAYQEQLAQALFALLDSPTPQRGMLSLPTGGGKTRVTAEGVIRWIRDRSENPGPVLWIAQTEELCEQAVQSWKFVWSKVGPELPLVISRLWSGNSATPVDGRPHLVVATDAKLNECLDTHDYAWLRKSAALVVVDEAHTAISPRYTRLLELLDLTHQRTSRHLVGLTATPYRKDEELTRRLVQRFGRRLDTGVFDGDLADAIKQLQHLGVLAQVRHRELAGGTISLNADELKRSEIFATLPKGAEQRLADDHDRNQRIVDEIVAMPSDWPVLVFATSVAHAKFLAAKLGDRGVSAAAIDANTPMAERRHRIDAFRKGKVQVITNYNVLSQGFDAPATRAVVVARPTYSPNIYQQMIGRGLRGPKNGGEETCLILNVRDNITNYGEKLAFTEFEYLWGEQG</sequence>
<gene>
    <name evidence="3" type="ORF">ACFO3J_30345</name>
</gene>
<dbReference type="InterPro" id="IPR036890">
    <property type="entry name" value="HATPase_C_sf"/>
</dbReference>
<keyword evidence="4" id="KW-1185">Reference proteome</keyword>
<dbReference type="InterPro" id="IPR006935">
    <property type="entry name" value="Helicase/UvrB_N"/>
</dbReference>
<keyword evidence="3" id="KW-0067">ATP-binding</keyword>
<dbReference type="GO" id="GO:0016787">
    <property type="term" value="F:hydrolase activity"/>
    <property type="evidence" value="ECO:0007669"/>
    <property type="project" value="UniProtKB-KW"/>
</dbReference>
<feature type="domain" description="Helicase C-terminal" evidence="2">
    <location>
        <begin position="1454"/>
        <end position="1597"/>
    </location>
</feature>
<dbReference type="InterPro" id="IPR050742">
    <property type="entry name" value="Helicase_Restrict-Modif_Enz"/>
</dbReference>
<dbReference type="PROSITE" id="PS51194">
    <property type="entry name" value="HELICASE_CTER"/>
    <property type="match status" value="1"/>
</dbReference>
<organism evidence="3 4">
    <name type="scientific">Streptomyces polygonati</name>
    <dbReference type="NCBI Taxonomy" id="1617087"/>
    <lineage>
        <taxon>Bacteria</taxon>
        <taxon>Bacillati</taxon>
        <taxon>Actinomycetota</taxon>
        <taxon>Actinomycetes</taxon>
        <taxon>Kitasatosporales</taxon>
        <taxon>Streptomycetaceae</taxon>
        <taxon>Streptomyces</taxon>
    </lineage>
</organism>